<dbReference type="Proteomes" id="UP000886520">
    <property type="component" value="Chromosome 1"/>
</dbReference>
<evidence type="ECO:0000313" key="6">
    <source>
        <dbReference type="Proteomes" id="UP000886520"/>
    </source>
</evidence>
<dbReference type="Pfam" id="PF17135">
    <property type="entry name" value="Ribosomal_L18"/>
    <property type="match status" value="1"/>
</dbReference>
<gene>
    <name evidence="5" type="ORF">GOP47_0000688</name>
</gene>
<comment type="caution">
    <text evidence="5">The sequence shown here is derived from an EMBL/GenBank/DDBJ whole genome shotgun (WGS) entry which is preliminary data.</text>
</comment>
<dbReference type="PANTHER" id="PTHR10934">
    <property type="entry name" value="60S RIBOSOMAL PROTEIN L18"/>
    <property type="match status" value="1"/>
</dbReference>
<dbReference type="InterPro" id="IPR000039">
    <property type="entry name" value="Ribosomal_eL18"/>
</dbReference>
<dbReference type="InterPro" id="IPR036227">
    <property type="entry name" value="Ribosomal_uL15/eL18_sf"/>
</dbReference>
<dbReference type="GO" id="GO:0022625">
    <property type="term" value="C:cytosolic large ribosomal subunit"/>
    <property type="evidence" value="ECO:0007669"/>
    <property type="project" value="TreeGrafter"/>
</dbReference>
<evidence type="ECO:0000256" key="1">
    <source>
        <dbReference type="ARBA" id="ARBA00006815"/>
    </source>
</evidence>
<dbReference type="PANTHER" id="PTHR10934:SF2">
    <property type="entry name" value="LARGE RIBOSOMAL SUBUNIT PROTEIN EL18"/>
    <property type="match status" value="1"/>
</dbReference>
<dbReference type="InterPro" id="IPR021131">
    <property type="entry name" value="Ribosomal_uL15/eL18"/>
</dbReference>
<comment type="similarity">
    <text evidence="1">Belongs to the eukaryotic ribosomal protein eL18 family.</text>
</comment>
<evidence type="ECO:0000256" key="2">
    <source>
        <dbReference type="ARBA" id="ARBA00022980"/>
    </source>
</evidence>
<dbReference type="Gene3D" id="3.100.10.10">
    <property type="match status" value="2"/>
</dbReference>
<dbReference type="GO" id="GO:0006412">
    <property type="term" value="P:translation"/>
    <property type="evidence" value="ECO:0007669"/>
    <property type="project" value="InterPro"/>
</dbReference>
<dbReference type="SUPFAM" id="SSF52080">
    <property type="entry name" value="Ribosomal proteins L15p and L18e"/>
    <property type="match status" value="1"/>
</dbReference>
<dbReference type="GO" id="GO:0003723">
    <property type="term" value="F:RNA binding"/>
    <property type="evidence" value="ECO:0007669"/>
    <property type="project" value="TreeGrafter"/>
</dbReference>
<dbReference type="OrthoDB" id="6353017at2759"/>
<keyword evidence="6" id="KW-1185">Reference proteome</keyword>
<accession>A0A9D4ZQR9</accession>
<evidence type="ECO:0000256" key="3">
    <source>
        <dbReference type="ARBA" id="ARBA00023274"/>
    </source>
</evidence>
<proteinExistence type="inferred from homology"/>
<keyword evidence="2" id="KW-0689">Ribosomal protein</keyword>
<dbReference type="GO" id="GO:0003735">
    <property type="term" value="F:structural constituent of ribosome"/>
    <property type="evidence" value="ECO:0007669"/>
    <property type="project" value="InterPro"/>
</dbReference>
<sequence>MGIDLPAGGCNKKTKCTAPKSDNVYLNLIVNLYRFLAASIFISSHTLLHEGEGGRGVIVVTVTNDVSVYGVLALKAAALRFTQTAPSRILKGGGECFTFDQLALKVPSGSNTVLLRGPKNACEAVKHFGRARRGYRV</sequence>
<dbReference type="EMBL" id="JABFUD020000001">
    <property type="protein sequence ID" value="KAI5084519.1"/>
    <property type="molecule type" value="Genomic_DNA"/>
</dbReference>
<evidence type="ECO:0000259" key="4">
    <source>
        <dbReference type="Pfam" id="PF17135"/>
    </source>
</evidence>
<protein>
    <recommendedName>
        <fullName evidence="4">Large ribosomal subunit protein uL15/eL18 domain-containing protein</fullName>
    </recommendedName>
</protein>
<reference evidence="5" key="1">
    <citation type="submission" date="2021-01" db="EMBL/GenBank/DDBJ databases">
        <title>Adiantum capillus-veneris genome.</title>
        <authorList>
            <person name="Fang Y."/>
            <person name="Liao Q."/>
        </authorList>
    </citation>
    <scope>NUCLEOTIDE SEQUENCE</scope>
    <source>
        <strain evidence="5">H3</strain>
        <tissue evidence="5">Leaf</tissue>
    </source>
</reference>
<keyword evidence="3" id="KW-0687">Ribonucleoprotein</keyword>
<name>A0A9D4ZQR9_ADICA</name>
<organism evidence="5 6">
    <name type="scientific">Adiantum capillus-veneris</name>
    <name type="common">Maidenhair fern</name>
    <dbReference type="NCBI Taxonomy" id="13818"/>
    <lineage>
        <taxon>Eukaryota</taxon>
        <taxon>Viridiplantae</taxon>
        <taxon>Streptophyta</taxon>
        <taxon>Embryophyta</taxon>
        <taxon>Tracheophyta</taxon>
        <taxon>Polypodiopsida</taxon>
        <taxon>Polypodiidae</taxon>
        <taxon>Polypodiales</taxon>
        <taxon>Pteridineae</taxon>
        <taxon>Pteridaceae</taxon>
        <taxon>Vittarioideae</taxon>
        <taxon>Adiantum</taxon>
    </lineage>
</organism>
<feature type="domain" description="Large ribosomal subunit protein uL15/eL18" evidence="4">
    <location>
        <begin position="54"/>
        <end position="132"/>
    </location>
</feature>
<dbReference type="AlphaFoldDB" id="A0A9D4ZQR9"/>
<evidence type="ECO:0000313" key="5">
    <source>
        <dbReference type="EMBL" id="KAI5084519.1"/>
    </source>
</evidence>